<feature type="region of interest" description="Disordered" evidence="8">
    <location>
        <begin position="1"/>
        <end position="121"/>
    </location>
</feature>
<dbReference type="Pfam" id="PF00320">
    <property type="entry name" value="GATA"/>
    <property type="match status" value="1"/>
</dbReference>
<feature type="compositionally biased region" description="Polar residues" evidence="8">
    <location>
        <begin position="55"/>
        <end position="70"/>
    </location>
</feature>
<feature type="compositionally biased region" description="Low complexity" evidence="8">
    <location>
        <begin position="788"/>
        <end position="797"/>
    </location>
</feature>
<feature type="compositionally biased region" description="Basic and acidic residues" evidence="8">
    <location>
        <begin position="387"/>
        <end position="407"/>
    </location>
</feature>
<feature type="compositionally biased region" description="Basic residues" evidence="8">
    <location>
        <begin position="214"/>
        <end position="224"/>
    </location>
</feature>
<organism evidence="10 11">
    <name type="scientific">Tilletia horrida</name>
    <dbReference type="NCBI Taxonomy" id="155126"/>
    <lineage>
        <taxon>Eukaryota</taxon>
        <taxon>Fungi</taxon>
        <taxon>Dikarya</taxon>
        <taxon>Basidiomycota</taxon>
        <taxon>Ustilaginomycotina</taxon>
        <taxon>Exobasidiomycetes</taxon>
        <taxon>Tilletiales</taxon>
        <taxon>Tilletiaceae</taxon>
        <taxon>Tilletia</taxon>
    </lineage>
</organism>
<protein>
    <submittedName>
        <fullName evidence="10">GATA type transcriptional activator of nitrogen-regulated proteins</fullName>
    </submittedName>
</protein>
<keyword evidence="2" id="KW-0479">Metal-binding</keyword>
<feature type="region of interest" description="Disordered" evidence="8">
    <location>
        <begin position="719"/>
        <end position="746"/>
    </location>
</feature>
<evidence type="ECO:0000313" key="10">
    <source>
        <dbReference type="EMBL" id="KAK0554398.1"/>
    </source>
</evidence>
<keyword evidence="4" id="KW-0862">Zinc</keyword>
<dbReference type="SMART" id="SM00401">
    <property type="entry name" value="ZnF_GATA"/>
    <property type="match status" value="1"/>
</dbReference>
<sequence length="803" mass="83006">MSSQEAPLESVPASGPEPDQSTMPPAETSQMAEAAPDAGNLGLPAPTAAAKDQTESQTDGKVAVPQTQEISEVPAYVTPRPSSDSHEEPRSGEVAMDTTVDGPDASTMSATANQSRSSQGNTSLVCFNCQTTQTPLWRRDDDGNNICNACGLYQKLHGCQRPINMKKAVIKRRKRVPASNTNQANQSGSSSTENAGQGPDPSASAATGGARPRNASKSRSRSRARNSNANSSAAAAAAAAAAVAAAAASSSSQPHLLPPGISVEEAASLHLQHGGPYMYPQGLKHPHGHGPGPVSASREREARDREAAMALMEVGSAGAGWAQQGAGGPPPPHAGGDPRSGSLSRRGSPPVDWRSSLHASGGGHHHRRELRDPLFSSTFAATALVENEERGRATKRSRSGEAIDHRFPHPSSIPRPRADSPHGLHAGPAGEAGGRRESLGPGGARPNGAAEGGIPGPFPPGLPNGTGQVPHHHHHHHHHNAAHPHLHHHHPQAHPHLHHHHAGGAIPEGVPTSPLGALVHALERHHEDLLRERRRLDEVLSRSEGMLNEARVALEQIRRQEGAGAQLSMSSFLHDAAAGPLGSGSRRSDRAAITLPPLDPGRVPAASSANRRGTSLERPRILQNVGHAGTMSSLTAGGRSPGSSASAFERQQQQQQQAKRPGLGGPEANDSVNSTLSPAYPATSRMMSLPPSSLIDTGASNGLSPPLNRIFEGTGIGGRGAGAEGRSGGAKQMEPPSGAGGSGFSAGLDGSLIADKWLTPVRPSMDEDDSGGESSYVNLNGPTEEMLPPSAAAPASATNRAMP</sequence>
<feature type="region of interest" description="Disordered" evidence="8">
    <location>
        <begin position="169"/>
        <end position="230"/>
    </location>
</feature>
<evidence type="ECO:0000256" key="6">
    <source>
        <dbReference type="PROSITE-ProRule" id="PRU00094"/>
    </source>
</evidence>
<dbReference type="CDD" id="cd00202">
    <property type="entry name" value="ZnF_GATA"/>
    <property type="match status" value="1"/>
</dbReference>
<keyword evidence="3 6" id="KW-0863">Zinc-finger</keyword>
<evidence type="ECO:0000256" key="8">
    <source>
        <dbReference type="SAM" id="MobiDB-lite"/>
    </source>
</evidence>
<feature type="compositionally biased region" description="Low complexity" evidence="8">
    <location>
        <begin position="334"/>
        <end position="359"/>
    </location>
</feature>
<dbReference type="GO" id="GO:0000981">
    <property type="term" value="F:DNA-binding transcription factor activity, RNA polymerase II-specific"/>
    <property type="evidence" value="ECO:0007669"/>
    <property type="project" value="TreeGrafter"/>
</dbReference>
<feature type="domain" description="GATA-type" evidence="9">
    <location>
        <begin position="120"/>
        <end position="173"/>
    </location>
</feature>
<feature type="coiled-coil region" evidence="7">
    <location>
        <begin position="519"/>
        <end position="560"/>
    </location>
</feature>
<feature type="compositionally biased region" description="Basic residues" evidence="8">
    <location>
        <begin position="470"/>
        <end position="502"/>
    </location>
</feature>
<dbReference type="Gene3D" id="3.30.50.10">
    <property type="entry name" value="Erythroid Transcription Factor GATA-1, subunit A"/>
    <property type="match status" value="1"/>
</dbReference>
<evidence type="ECO:0000259" key="9">
    <source>
        <dbReference type="PROSITE" id="PS50114"/>
    </source>
</evidence>
<dbReference type="PRINTS" id="PR00619">
    <property type="entry name" value="GATAZNFINGER"/>
</dbReference>
<dbReference type="AlphaFoldDB" id="A0AAN6GSM4"/>
<dbReference type="PROSITE" id="PS50114">
    <property type="entry name" value="GATA_ZN_FINGER_2"/>
    <property type="match status" value="1"/>
</dbReference>
<dbReference type="SUPFAM" id="SSF57716">
    <property type="entry name" value="Glucocorticoid receptor-like (DNA-binding domain)"/>
    <property type="match status" value="1"/>
</dbReference>
<evidence type="ECO:0000313" key="11">
    <source>
        <dbReference type="Proteomes" id="UP001176517"/>
    </source>
</evidence>
<evidence type="ECO:0000256" key="7">
    <source>
        <dbReference type="SAM" id="Coils"/>
    </source>
</evidence>
<feature type="region of interest" description="Disordered" evidence="8">
    <location>
        <begin position="578"/>
        <end position="701"/>
    </location>
</feature>
<feature type="compositionally biased region" description="Polar residues" evidence="8">
    <location>
        <begin position="690"/>
        <end position="701"/>
    </location>
</feature>
<dbReference type="GO" id="GO:0000978">
    <property type="term" value="F:RNA polymerase II cis-regulatory region sequence-specific DNA binding"/>
    <property type="evidence" value="ECO:0007669"/>
    <property type="project" value="TreeGrafter"/>
</dbReference>
<evidence type="ECO:0000256" key="3">
    <source>
        <dbReference type="ARBA" id="ARBA00022771"/>
    </source>
</evidence>
<feature type="region of interest" description="Disordered" evidence="8">
    <location>
        <begin position="273"/>
        <end position="304"/>
    </location>
</feature>
<dbReference type="PANTHER" id="PTHR10071">
    <property type="entry name" value="TRANSCRIPTION FACTOR GATA FAMILY MEMBER"/>
    <property type="match status" value="1"/>
</dbReference>
<keyword evidence="5" id="KW-0539">Nucleus</keyword>
<comment type="caution">
    <text evidence="10">The sequence shown here is derived from an EMBL/GenBank/DDBJ whole genome shotgun (WGS) entry which is preliminary data.</text>
</comment>
<dbReference type="GO" id="GO:0008270">
    <property type="term" value="F:zinc ion binding"/>
    <property type="evidence" value="ECO:0007669"/>
    <property type="project" value="UniProtKB-KW"/>
</dbReference>
<dbReference type="PROSITE" id="PS00344">
    <property type="entry name" value="GATA_ZN_FINGER_1"/>
    <property type="match status" value="1"/>
</dbReference>
<dbReference type="GO" id="GO:0045944">
    <property type="term" value="P:positive regulation of transcription by RNA polymerase II"/>
    <property type="evidence" value="ECO:0007669"/>
    <property type="project" value="TreeGrafter"/>
</dbReference>
<dbReference type="EMBL" id="JAPDMZ010000038">
    <property type="protein sequence ID" value="KAK0554398.1"/>
    <property type="molecule type" value="Genomic_DNA"/>
</dbReference>
<dbReference type="FunFam" id="3.30.50.10:FF:000007">
    <property type="entry name" value="Nitrogen regulatory AreA, N-terminal"/>
    <property type="match status" value="1"/>
</dbReference>
<feature type="compositionally biased region" description="Polar residues" evidence="8">
    <location>
        <begin position="106"/>
        <end position="121"/>
    </location>
</feature>
<accession>A0AAN6GSM4</accession>
<name>A0AAN6GSM4_9BASI</name>
<proteinExistence type="predicted"/>
<keyword evidence="11" id="KW-1185">Reference proteome</keyword>
<gene>
    <name evidence="10" type="primary">SFU1</name>
    <name evidence="10" type="ORF">OC846_002130</name>
</gene>
<feature type="region of interest" description="Disordered" evidence="8">
    <location>
        <begin position="761"/>
        <end position="803"/>
    </location>
</feature>
<dbReference type="InterPro" id="IPR013088">
    <property type="entry name" value="Znf_NHR/GATA"/>
</dbReference>
<reference evidence="10" key="1">
    <citation type="journal article" date="2023" name="PhytoFront">
        <title>Draft Genome Resources of Seven Strains of Tilletia horrida, Causal Agent of Kernel Smut of Rice.</title>
        <authorList>
            <person name="Khanal S."/>
            <person name="Antony Babu S."/>
            <person name="Zhou X.G."/>
        </authorList>
    </citation>
    <scope>NUCLEOTIDE SEQUENCE</scope>
    <source>
        <strain evidence="10">TX6</strain>
    </source>
</reference>
<feature type="compositionally biased region" description="Polar residues" evidence="8">
    <location>
        <begin position="178"/>
        <end position="195"/>
    </location>
</feature>
<feature type="compositionally biased region" description="Gly residues" evidence="8">
    <location>
        <begin position="719"/>
        <end position="728"/>
    </location>
</feature>
<feature type="compositionally biased region" description="Gly residues" evidence="8">
    <location>
        <begin position="440"/>
        <end position="455"/>
    </location>
</feature>
<feature type="compositionally biased region" description="Low complexity" evidence="8">
    <location>
        <begin position="636"/>
        <end position="657"/>
    </location>
</feature>
<dbReference type="GO" id="GO:0005634">
    <property type="term" value="C:nucleus"/>
    <property type="evidence" value="ECO:0007669"/>
    <property type="project" value="UniProtKB-SubCell"/>
</dbReference>
<evidence type="ECO:0000256" key="4">
    <source>
        <dbReference type="ARBA" id="ARBA00022833"/>
    </source>
</evidence>
<dbReference type="GO" id="GO:0000122">
    <property type="term" value="P:negative regulation of transcription by RNA polymerase II"/>
    <property type="evidence" value="ECO:0007669"/>
    <property type="project" value="TreeGrafter"/>
</dbReference>
<dbReference type="InterPro" id="IPR000679">
    <property type="entry name" value="Znf_GATA"/>
</dbReference>
<evidence type="ECO:0000256" key="5">
    <source>
        <dbReference type="ARBA" id="ARBA00023242"/>
    </source>
</evidence>
<feature type="compositionally biased region" description="Polar residues" evidence="8">
    <location>
        <begin position="19"/>
        <end position="31"/>
    </location>
</feature>
<feature type="region of interest" description="Disordered" evidence="8">
    <location>
        <begin position="386"/>
        <end position="511"/>
    </location>
</feature>
<dbReference type="PANTHER" id="PTHR10071:SF281">
    <property type="entry name" value="BOX A-BINDING FACTOR-RELATED"/>
    <property type="match status" value="1"/>
</dbReference>
<dbReference type="Proteomes" id="UP001176517">
    <property type="component" value="Unassembled WGS sequence"/>
</dbReference>
<evidence type="ECO:0000256" key="1">
    <source>
        <dbReference type="ARBA" id="ARBA00004123"/>
    </source>
</evidence>
<feature type="region of interest" description="Disordered" evidence="8">
    <location>
        <begin position="319"/>
        <end position="371"/>
    </location>
</feature>
<dbReference type="InterPro" id="IPR039355">
    <property type="entry name" value="Transcription_factor_GATA"/>
</dbReference>
<evidence type="ECO:0000256" key="2">
    <source>
        <dbReference type="ARBA" id="ARBA00022723"/>
    </source>
</evidence>
<comment type="subcellular location">
    <subcellularLocation>
        <location evidence="1">Nucleus</location>
    </subcellularLocation>
</comment>
<keyword evidence="7" id="KW-0175">Coiled coil</keyword>